<comment type="caution">
    <text evidence="1">The sequence shown here is derived from an EMBL/GenBank/DDBJ whole genome shotgun (WGS) entry which is preliminary data.</text>
</comment>
<sequence>MRKVIALWGLLFILTGCVGRGNEILQPSDILQQSSNEQELSHPLGASQLTSQHSEEGLFLQTVENDLFYLDPTLVQYKLSDQVSYFDFDKATNTIKIQKKDNRWIVWFLENKKPQFVPAASDLKILGESHQIVYSGLENQNLYLLEDEESNILFEGTVKLFDTTLNGQLIIVQDDQDTLRVINHDGKIIYEQPSVMAYRFEKANQSMMIWAKNQGIVVKLADDRAMTYKVIDEVTDWLMFPTYSKNFETMVYFSELNLESGMGTMTVTSSLNPDPIHLANVINYSIMTQGTYVYYLTDKSELYGLDVESSDVTFLGSNVGQINIDTELDCATYKSNDDLYLIDRNHQVQVVAQDVYQYDYNGTHVAYMNSINDLYLEYKGLTTKIDESVSGFALGNQGVYYHKKGQIYYKPFEGVKEVIVDQSGHYKNIFFHNTQLYQKEVELTAITGYWMVEVDKIPIIYYFDSEGHIEMMKQEEGQWSYLRGQYEVLYSAGTVMNLYVRYLNGLESYLTLSLLDSNTLQIAENDQINDVVAVTEKEAMSLISKLEPLPTETE</sequence>
<protein>
    <submittedName>
        <fullName evidence="1">Uncharacterized protein</fullName>
    </submittedName>
</protein>
<dbReference type="EMBL" id="WMQV01000015">
    <property type="protein sequence ID" value="MTL94409.1"/>
    <property type="molecule type" value="Genomic_DNA"/>
</dbReference>
<dbReference type="SUPFAM" id="SSF82171">
    <property type="entry name" value="DPP6 N-terminal domain-like"/>
    <property type="match status" value="1"/>
</dbReference>
<organism evidence="1">
    <name type="scientific">Turicibacter sanguinis</name>
    <dbReference type="NCBI Taxonomy" id="154288"/>
    <lineage>
        <taxon>Bacteria</taxon>
        <taxon>Bacillati</taxon>
        <taxon>Bacillota</taxon>
        <taxon>Erysipelotrichia</taxon>
        <taxon>Erysipelotrichales</taxon>
        <taxon>Turicibacteraceae</taxon>
        <taxon>Turicibacter</taxon>
    </lineage>
</organism>
<proteinExistence type="predicted"/>
<reference evidence="1" key="1">
    <citation type="journal article" date="2019" name="Nat. Med.">
        <title>A library of human gut bacterial isolates paired with longitudinal multiomics data enables mechanistic microbiome research.</title>
        <authorList>
            <person name="Poyet M."/>
            <person name="Groussin M."/>
            <person name="Gibbons S.M."/>
            <person name="Avila-Pacheco J."/>
            <person name="Jiang X."/>
            <person name="Kearney S.M."/>
            <person name="Perrotta A.R."/>
            <person name="Berdy B."/>
            <person name="Zhao S."/>
            <person name="Lieberman T.D."/>
            <person name="Swanson P.K."/>
            <person name="Smith M."/>
            <person name="Roesemann S."/>
            <person name="Alexander J.E."/>
            <person name="Rich S.A."/>
            <person name="Livny J."/>
            <person name="Vlamakis H."/>
            <person name="Clish C."/>
            <person name="Bullock K."/>
            <person name="Deik A."/>
            <person name="Scott J."/>
            <person name="Pierce K.A."/>
            <person name="Xavier R.J."/>
            <person name="Alm E.J."/>
        </authorList>
    </citation>
    <scope>NUCLEOTIDE SEQUENCE</scope>
    <source>
        <strain evidence="1">BIOML-A179</strain>
    </source>
</reference>
<dbReference type="PROSITE" id="PS51257">
    <property type="entry name" value="PROKAR_LIPOPROTEIN"/>
    <property type="match status" value="1"/>
</dbReference>
<dbReference type="AlphaFoldDB" id="A0A6G2CG23"/>
<name>A0A6G2CG23_9FIRM</name>
<dbReference type="RefSeq" id="WP_129821637.1">
    <property type="nucleotide sequence ID" value="NZ_CABJBH010000013.1"/>
</dbReference>
<evidence type="ECO:0000313" key="1">
    <source>
        <dbReference type="EMBL" id="MTL94409.1"/>
    </source>
</evidence>
<accession>A0A6G2CG23</accession>
<gene>
    <name evidence="1" type="ORF">GMA64_07710</name>
</gene>